<sequence>MPLVELDGFGADLGGGAEQHEAAALPAELFFEVHQQDVGGKPGEMGLDKDHGRFPGDQLLAPFFKAGCCTQRDALVVREPVEDLPEARYIGYQQQVGHVGFLQ</sequence>
<keyword evidence="2" id="KW-1185">Reference proteome</keyword>
<reference evidence="1 2" key="1">
    <citation type="submission" date="2019-09" db="EMBL/GenBank/DDBJ databases">
        <title>Geobacter sp. Red96, a novel strain isolated from paddy soil.</title>
        <authorList>
            <person name="Xu Z."/>
            <person name="Masuda Y."/>
            <person name="Itoh H."/>
            <person name="Senoo K."/>
        </authorList>
    </citation>
    <scope>NUCLEOTIDE SEQUENCE [LARGE SCALE GENOMIC DNA]</scope>
    <source>
        <strain evidence="1 2">Red96</strain>
    </source>
</reference>
<dbReference type="EMBL" id="VZQZ01000005">
    <property type="protein sequence ID" value="KAB0665355.1"/>
    <property type="molecule type" value="Genomic_DNA"/>
</dbReference>
<accession>A0A7J4ZR65</accession>
<evidence type="ECO:0000313" key="1">
    <source>
        <dbReference type="EMBL" id="KAB0665355.1"/>
    </source>
</evidence>
<dbReference type="Proteomes" id="UP000420562">
    <property type="component" value="Unassembled WGS sequence"/>
</dbReference>
<proteinExistence type="predicted"/>
<comment type="caution">
    <text evidence="1">The sequence shown here is derived from an EMBL/GenBank/DDBJ whole genome shotgun (WGS) entry which is preliminary data.</text>
</comment>
<organism evidence="1 2">
    <name type="scientific">Oryzomonas japonica</name>
    <dbReference type="NCBI Taxonomy" id="2603858"/>
    <lineage>
        <taxon>Bacteria</taxon>
        <taxon>Pseudomonadati</taxon>
        <taxon>Thermodesulfobacteriota</taxon>
        <taxon>Desulfuromonadia</taxon>
        <taxon>Geobacterales</taxon>
        <taxon>Geobacteraceae</taxon>
        <taxon>Oryzomonas</taxon>
    </lineage>
</organism>
<dbReference type="AlphaFoldDB" id="A0A7J4ZR65"/>
<gene>
    <name evidence="1" type="ORF">F6V25_09730</name>
</gene>
<protein>
    <submittedName>
        <fullName evidence="1">Uncharacterized protein</fullName>
    </submittedName>
</protein>
<evidence type="ECO:0000313" key="2">
    <source>
        <dbReference type="Proteomes" id="UP000420562"/>
    </source>
</evidence>
<name>A0A7J4ZR65_9BACT</name>